<dbReference type="EMBL" id="CAJVPU010026676">
    <property type="protein sequence ID" value="CAG8700842.1"/>
    <property type="molecule type" value="Genomic_DNA"/>
</dbReference>
<name>A0ACA9PD89_9GLOM</name>
<sequence length="52" mass="6264">IIYSLELYSEMLKLEKLYLIVLLKYNELTPDANTSLEENKIENEYEYFGNKK</sequence>
<proteinExistence type="predicted"/>
<feature type="non-terminal residue" evidence="1">
    <location>
        <position position="1"/>
    </location>
</feature>
<evidence type="ECO:0000313" key="2">
    <source>
        <dbReference type="Proteomes" id="UP000789702"/>
    </source>
</evidence>
<protein>
    <submittedName>
        <fullName evidence="1">13540_t:CDS:1</fullName>
    </submittedName>
</protein>
<dbReference type="Proteomes" id="UP000789702">
    <property type="component" value="Unassembled WGS sequence"/>
</dbReference>
<accession>A0ACA9PD89</accession>
<organism evidence="1 2">
    <name type="scientific">Dentiscutata heterogama</name>
    <dbReference type="NCBI Taxonomy" id="1316150"/>
    <lineage>
        <taxon>Eukaryota</taxon>
        <taxon>Fungi</taxon>
        <taxon>Fungi incertae sedis</taxon>
        <taxon>Mucoromycota</taxon>
        <taxon>Glomeromycotina</taxon>
        <taxon>Glomeromycetes</taxon>
        <taxon>Diversisporales</taxon>
        <taxon>Gigasporaceae</taxon>
        <taxon>Dentiscutata</taxon>
    </lineage>
</organism>
<comment type="caution">
    <text evidence="1">The sequence shown here is derived from an EMBL/GenBank/DDBJ whole genome shotgun (WGS) entry which is preliminary data.</text>
</comment>
<keyword evidence="2" id="KW-1185">Reference proteome</keyword>
<evidence type="ECO:0000313" key="1">
    <source>
        <dbReference type="EMBL" id="CAG8700842.1"/>
    </source>
</evidence>
<reference evidence="1" key="1">
    <citation type="submission" date="2021-06" db="EMBL/GenBank/DDBJ databases">
        <authorList>
            <person name="Kallberg Y."/>
            <person name="Tangrot J."/>
            <person name="Rosling A."/>
        </authorList>
    </citation>
    <scope>NUCLEOTIDE SEQUENCE</scope>
    <source>
        <strain evidence="1">IL203A</strain>
    </source>
</reference>
<gene>
    <name evidence="1" type="ORF">DHETER_LOCUS11747</name>
</gene>